<accession>A0A401U7X1</accession>
<evidence type="ECO:0000313" key="4">
    <source>
        <dbReference type="Proteomes" id="UP000288227"/>
    </source>
</evidence>
<dbReference type="InterPro" id="IPR000866">
    <property type="entry name" value="AhpC/TSA"/>
</dbReference>
<keyword evidence="1" id="KW-0676">Redox-active center</keyword>
<proteinExistence type="predicted"/>
<keyword evidence="4" id="KW-1185">Reference proteome</keyword>
<evidence type="ECO:0000256" key="1">
    <source>
        <dbReference type="ARBA" id="ARBA00023284"/>
    </source>
</evidence>
<protein>
    <submittedName>
        <fullName evidence="3">TlpA family protein disulfide reductase</fullName>
    </submittedName>
</protein>
<comment type="caution">
    <text evidence="3">The sequence shown here is derived from an EMBL/GenBank/DDBJ whole genome shotgun (WGS) entry which is preliminary data.</text>
</comment>
<organism evidence="3 4">
    <name type="scientific">Chryseotalea sanaruensis</name>
    <dbReference type="NCBI Taxonomy" id="2482724"/>
    <lineage>
        <taxon>Bacteria</taxon>
        <taxon>Pseudomonadati</taxon>
        <taxon>Bacteroidota</taxon>
        <taxon>Cytophagia</taxon>
        <taxon>Cytophagales</taxon>
        <taxon>Chryseotaleaceae</taxon>
        <taxon>Chryseotalea</taxon>
    </lineage>
</organism>
<feature type="domain" description="Thioredoxin" evidence="2">
    <location>
        <begin position="1"/>
        <end position="124"/>
    </location>
</feature>
<dbReference type="PROSITE" id="PS00194">
    <property type="entry name" value="THIOREDOXIN_1"/>
    <property type="match status" value="1"/>
</dbReference>
<dbReference type="CDD" id="cd02966">
    <property type="entry name" value="TlpA_like_family"/>
    <property type="match status" value="1"/>
</dbReference>
<reference evidence="3 4" key="1">
    <citation type="submission" date="2018-11" db="EMBL/GenBank/DDBJ databases">
        <title>Chryseotalea sanarue gen. nov., sp., nov., a member of the family Cytophagaceae, isolated from a brackish lake in Hamamatsu Japan.</title>
        <authorList>
            <person name="Maejima Y."/>
            <person name="Iino T."/>
            <person name="Muraguchi Y."/>
            <person name="Fukuda K."/>
            <person name="Ohkuma M."/>
            <person name="Moriuchi R."/>
            <person name="Dohra H."/>
            <person name="Kimbara K."/>
            <person name="Shintani M."/>
        </authorList>
    </citation>
    <scope>NUCLEOTIDE SEQUENCE [LARGE SCALE GENOMIC DNA]</scope>
    <source>
        <strain evidence="3 4">Ys</strain>
    </source>
</reference>
<dbReference type="SUPFAM" id="SSF52833">
    <property type="entry name" value="Thioredoxin-like"/>
    <property type="match status" value="1"/>
</dbReference>
<dbReference type="PROSITE" id="PS51352">
    <property type="entry name" value="THIOREDOXIN_2"/>
    <property type="match status" value="1"/>
</dbReference>
<dbReference type="GO" id="GO:0016491">
    <property type="term" value="F:oxidoreductase activity"/>
    <property type="evidence" value="ECO:0007669"/>
    <property type="project" value="InterPro"/>
</dbReference>
<dbReference type="GO" id="GO:0016209">
    <property type="term" value="F:antioxidant activity"/>
    <property type="evidence" value="ECO:0007669"/>
    <property type="project" value="InterPro"/>
</dbReference>
<dbReference type="EMBL" id="BHXQ01000002">
    <property type="protein sequence ID" value="GCC50989.1"/>
    <property type="molecule type" value="Genomic_DNA"/>
</dbReference>
<dbReference type="InterPro" id="IPR036249">
    <property type="entry name" value="Thioredoxin-like_sf"/>
</dbReference>
<evidence type="ECO:0000313" key="3">
    <source>
        <dbReference type="EMBL" id="GCC50989.1"/>
    </source>
</evidence>
<dbReference type="InterPro" id="IPR050553">
    <property type="entry name" value="Thioredoxin_ResA/DsbE_sf"/>
</dbReference>
<dbReference type="Pfam" id="PF00578">
    <property type="entry name" value="AhpC-TSA"/>
    <property type="match status" value="1"/>
</dbReference>
<name>A0A401U7X1_9BACT</name>
<evidence type="ECO:0000259" key="2">
    <source>
        <dbReference type="PROSITE" id="PS51352"/>
    </source>
</evidence>
<dbReference type="Proteomes" id="UP000288227">
    <property type="component" value="Unassembled WGS sequence"/>
</dbReference>
<dbReference type="PANTHER" id="PTHR42852:SF17">
    <property type="entry name" value="THIOREDOXIN-LIKE PROTEIN HI_1115"/>
    <property type="match status" value="1"/>
</dbReference>
<dbReference type="Gene3D" id="3.40.30.10">
    <property type="entry name" value="Glutaredoxin"/>
    <property type="match status" value="1"/>
</dbReference>
<dbReference type="InterPro" id="IPR017937">
    <property type="entry name" value="Thioredoxin_CS"/>
</dbReference>
<sequence>MLQKKDGPIQVINFWATWCGPCVKELPMFEQVNTNNTNVKVTLVSLDFADKLDKVDAFIARKNMKSAVLLLDDIDYNSWIDKVEKSWEGAIPATLIYNPTNGKRVFTQHELKEGELEKLIESVQ</sequence>
<dbReference type="AlphaFoldDB" id="A0A401U7X1"/>
<dbReference type="InterPro" id="IPR013766">
    <property type="entry name" value="Thioredoxin_domain"/>
</dbReference>
<dbReference type="PANTHER" id="PTHR42852">
    <property type="entry name" value="THIOL:DISULFIDE INTERCHANGE PROTEIN DSBE"/>
    <property type="match status" value="1"/>
</dbReference>
<gene>
    <name evidence="3" type="ORF">SanaruYs_12080</name>
</gene>